<sequence>MPRIDQPHPDVELGFPRQAVHYAVVLPDAGIGPRTGLVFYIFGFGSSYDDSYARRLLPYLANDHDCVAVAVDYQGAKAQSTLDADFAPDFFVNLQRIYQISVSATPELTQDVYAFMGELCQILAQAGITRLDPSCRLIKRGDRYVNFGILPALDLLQVAARTIAEYGIDRRRIFAIGTSYGGYLALLLTKLAPNTFRFVVDNCGFSGIDNVIYGATTWPGPVRVLIVSPQAFSMNPESPSYLGPARQAIRNLATPEHYQLPSATFAYSYHGEIDDIASPEAKQALSELLRQKGRHHALRLIGPDDLDGRVFKVPGHGLQASMRGLFQLSMERWLADARPAEPVTDFDLGTTNVLACADRDYVFEFGADGARLTIC</sequence>
<accession>A0A178MMQ9</accession>
<organism evidence="1 2">
    <name type="scientific">Magnetospirillum moscoviense</name>
    <dbReference type="NCBI Taxonomy" id="1437059"/>
    <lineage>
        <taxon>Bacteria</taxon>
        <taxon>Pseudomonadati</taxon>
        <taxon>Pseudomonadota</taxon>
        <taxon>Alphaproteobacteria</taxon>
        <taxon>Rhodospirillales</taxon>
        <taxon>Rhodospirillaceae</taxon>
        <taxon>Magnetospirillum</taxon>
    </lineage>
</organism>
<evidence type="ECO:0000313" key="1">
    <source>
        <dbReference type="EMBL" id="OAN49959.1"/>
    </source>
</evidence>
<dbReference type="InterPro" id="IPR022605">
    <property type="entry name" value="DUF2920"/>
</dbReference>
<dbReference type="Gene3D" id="3.40.50.1820">
    <property type="entry name" value="alpha/beta hydrolase"/>
    <property type="match status" value="1"/>
</dbReference>
<evidence type="ECO:0008006" key="3">
    <source>
        <dbReference type="Google" id="ProtNLM"/>
    </source>
</evidence>
<dbReference type="Pfam" id="PF11144">
    <property type="entry name" value="DUF2920"/>
    <property type="match status" value="1"/>
</dbReference>
<dbReference type="SUPFAM" id="SSF53474">
    <property type="entry name" value="alpha/beta-Hydrolases"/>
    <property type="match status" value="1"/>
</dbReference>
<dbReference type="RefSeq" id="WP_068500541.1">
    <property type="nucleotide sequence ID" value="NZ_LWQU01000141.1"/>
</dbReference>
<dbReference type="InterPro" id="IPR029058">
    <property type="entry name" value="AB_hydrolase_fold"/>
</dbReference>
<dbReference type="Proteomes" id="UP000078543">
    <property type="component" value="Unassembled WGS sequence"/>
</dbReference>
<comment type="caution">
    <text evidence="1">The sequence shown here is derived from an EMBL/GenBank/DDBJ whole genome shotgun (WGS) entry which is preliminary data.</text>
</comment>
<evidence type="ECO:0000313" key="2">
    <source>
        <dbReference type="Proteomes" id="UP000078543"/>
    </source>
</evidence>
<name>A0A178MMQ9_9PROT</name>
<keyword evidence="2" id="KW-1185">Reference proteome</keyword>
<dbReference type="AlphaFoldDB" id="A0A178MMQ9"/>
<gene>
    <name evidence="1" type="ORF">A6A05_01710</name>
</gene>
<protein>
    <recommendedName>
        <fullName evidence="3">DUF2920 domain-containing protein</fullName>
    </recommendedName>
</protein>
<dbReference type="STRING" id="1437059.A6A05_01710"/>
<dbReference type="EMBL" id="LWQU01000141">
    <property type="protein sequence ID" value="OAN49959.1"/>
    <property type="molecule type" value="Genomic_DNA"/>
</dbReference>
<reference evidence="1 2" key="1">
    <citation type="submission" date="2016-04" db="EMBL/GenBank/DDBJ databases">
        <title>Draft genome sequence of freshwater magnetotactic bacteria Magnetospirillum marisnigri SP-1 and Magnetospirillum moscoviense BB-1.</title>
        <authorList>
            <person name="Koziaeva V."/>
            <person name="Dziuba M.V."/>
            <person name="Ivanov T.M."/>
            <person name="Kuznetsov B."/>
            <person name="Grouzdev D.S."/>
        </authorList>
    </citation>
    <scope>NUCLEOTIDE SEQUENCE [LARGE SCALE GENOMIC DNA]</scope>
    <source>
        <strain evidence="1 2">BB-1</strain>
    </source>
</reference>
<proteinExistence type="predicted"/>